<keyword evidence="3" id="KW-1185">Reference proteome</keyword>
<evidence type="ECO:0000313" key="3">
    <source>
        <dbReference type="Proteomes" id="UP001164743"/>
    </source>
</evidence>
<feature type="chain" id="PRO_5047469959" evidence="1">
    <location>
        <begin position="19"/>
        <end position="122"/>
    </location>
</feature>
<evidence type="ECO:0000256" key="1">
    <source>
        <dbReference type="SAM" id="SignalP"/>
    </source>
</evidence>
<evidence type="ECO:0000313" key="2">
    <source>
        <dbReference type="EMBL" id="WAQ86518.1"/>
    </source>
</evidence>
<accession>A0ABY7CQA6</accession>
<name>A0ABY7CQA6_9BASI</name>
<proteinExistence type="predicted"/>
<dbReference type="EMBL" id="CP110427">
    <property type="protein sequence ID" value="WAQ86518.1"/>
    <property type="molecule type" value="Genomic_DNA"/>
</dbReference>
<keyword evidence="1" id="KW-0732">Signal</keyword>
<reference evidence="2" key="1">
    <citation type="submission" date="2022-10" db="EMBL/GenBank/DDBJ databases">
        <title>Puccinia triticina Genome sequencing and assembly.</title>
        <authorList>
            <person name="Li C."/>
        </authorList>
    </citation>
    <scope>NUCLEOTIDE SEQUENCE</scope>
    <source>
        <strain evidence="2">Pt15</strain>
    </source>
</reference>
<dbReference type="Proteomes" id="UP001164743">
    <property type="component" value="Chromosome 7A"/>
</dbReference>
<gene>
    <name evidence="2" type="ORF">PtA15_7A244</name>
</gene>
<dbReference type="GeneID" id="77811726"/>
<feature type="signal peptide" evidence="1">
    <location>
        <begin position="1"/>
        <end position="18"/>
    </location>
</feature>
<sequence length="122" mass="12814">MLAIQTLNLVALLVAVSAFKTMAPSATGTQLHSRQFNPGQFFPGQLSAGEHSAGQFSAGTSQASAGCGLETNVWGQVSATTTSGFANLCLQCRVNVFGVDIVQFNFFSALAAMISVLDHHYQ</sequence>
<protein>
    <submittedName>
        <fullName evidence="2">Uncharacterized protein</fullName>
    </submittedName>
</protein>
<dbReference type="RefSeq" id="XP_053022073.1">
    <property type="nucleotide sequence ID" value="XM_053170831.1"/>
</dbReference>
<organism evidence="2 3">
    <name type="scientific">Puccinia triticina</name>
    <dbReference type="NCBI Taxonomy" id="208348"/>
    <lineage>
        <taxon>Eukaryota</taxon>
        <taxon>Fungi</taxon>
        <taxon>Dikarya</taxon>
        <taxon>Basidiomycota</taxon>
        <taxon>Pucciniomycotina</taxon>
        <taxon>Pucciniomycetes</taxon>
        <taxon>Pucciniales</taxon>
        <taxon>Pucciniaceae</taxon>
        <taxon>Puccinia</taxon>
    </lineage>
</organism>